<dbReference type="InterPro" id="IPR011614">
    <property type="entry name" value="Catalase_core"/>
</dbReference>
<evidence type="ECO:0000313" key="16">
    <source>
        <dbReference type="EMBL" id="PWY85000.1"/>
    </source>
</evidence>
<dbReference type="PROSITE" id="PS51402">
    <property type="entry name" value="CATALASE_3"/>
    <property type="match status" value="1"/>
</dbReference>
<dbReference type="InterPro" id="IPR029062">
    <property type="entry name" value="Class_I_gatase-like"/>
</dbReference>
<keyword evidence="17" id="KW-1185">Reference proteome</keyword>
<dbReference type="PROSITE" id="PS00437">
    <property type="entry name" value="CATALASE_1"/>
    <property type="match status" value="1"/>
</dbReference>
<dbReference type="PANTHER" id="PTHR42821">
    <property type="entry name" value="CATALASE"/>
    <property type="match status" value="1"/>
</dbReference>
<dbReference type="Pfam" id="PF06628">
    <property type="entry name" value="Catalase-rel"/>
    <property type="match status" value="1"/>
</dbReference>
<keyword evidence="7 10" id="KW-0560">Oxidoreductase</keyword>
<evidence type="ECO:0000256" key="13">
    <source>
        <dbReference type="RuleBase" id="RU004142"/>
    </source>
</evidence>
<comment type="function">
    <text evidence="10">Occurs in almost all aerobically respiring organisms and serves to protect cells from the toxic effects of hydrogen peroxide.</text>
</comment>
<dbReference type="GO" id="GO:0042744">
    <property type="term" value="P:hydrogen peroxide catabolic process"/>
    <property type="evidence" value="ECO:0007669"/>
    <property type="project" value="UniProtKB-UniRule"/>
</dbReference>
<comment type="similarity">
    <text evidence="2 10 12">Belongs to the catalase family.</text>
</comment>
<dbReference type="OrthoDB" id="6880011at2759"/>
<evidence type="ECO:0000256" key="4">
    <source>
        <dbReference type="ARBA" id="ARBA00022559"/>
    </source>
</evidence>
<dbReference type="InterPro" id="IPR024712">
    <property type="entry name" value="Catalase_clade2"/>
</dbReference>
<organism evidence="16 17">
    <name type="scientific">Aspergillus heteromorphus CBS 117.55</name>
    <dbReference type="NCBI Taxonomy" id="1448321"/>
    <lineage>
        <taxon>Eukaryota</taxon>
        <taxon>Fungi</taxon>
        <taxon>Dikarya</taxon>
        <taxon>Ascomycota</taxon>
        <taxon>Pezizomycotina</taxon>
        <taxon>Eurotiomycetes</taxon>
        <taxon>Eurotiomycetidae</taxon>
        <taxon>Eurotiales</taxon>
        <taxon>Aspergillaceae</taxon>
        <taxon>Aspergillus</taxon>
        <taxon>Aspergillus subgen. Circumdati</taxon>
    </lineage>
</organism>
<dbReference type="Pfam" id="PF18011">
    <property type="entry name" value="Catalase_C"/>
    <property type="match status" value="1"/>
</dbReference>
<evidence type="ECO:0000256" key="1">
    <source>
        <dbReference type="ARBA" id="ARBA00001971"/>
    </source>
</evidence>
<evidence type="ECO:0000256" key="12">
    <source>
        <dbReference type="RuleBase" id="RU000498"/>
    </source>
</evidence>
<dbReference type="Pfam" id="PF00199">
    <property type="entry name" value="Catalase"/>
    <property type="match status" value="1"/>
</dbReference>
<dbReference type="InterPro" id="IPR041399">
    <property type="entry name" value="Catalase_large_C"/>
</dbReference>
<evidence type="ECO:0000256" key="8">
    <source>
        <dbReference type="ARBA" id="ARBA00023004"/>
    </source>
</evidence>
<dbReference type="STRING" id="1448321.A0A317WLA6"/>
<dbReference type="Gene3D" id="3.40.50.880">
    <property type="match status" value="1"/>
</dbReference>
<dbReference type="Proteomes" id="UP000247233">
    <property type="component" value="Unassembled WGS sequence"/>
</dbReference>
<dbReference type="CDD" id="cd03132">
    <property type="entry name" value="GATase1_catalase"/>
    <property type="match status" value="1"/>
</dbReference>
<accession>A0A317WLA6</accession>
<reference evidence="16 17" key="1">
    <citation type="submission" date="2016-12" db="EMBL/GenBank/DDBJ databases">
        <title>The genomes of Aspergillus section Nigri reveals drivers in fungal speciation.</title>
        <authorList>
            <consortium name="DOE Joint Genome Institute"/>
            <person name="Vesth T.C."/>
            <person name="Nybo J."/>
            <person name="Theobald S."/>
            <person name="Brandl J."/>
            <person name="Frisvad J.C."/>
            <person name="Nielsen K.F."/>
            <person name="Lyhne E.K."/>
            <person name="Kogle M.E."/>
            <person name="Kuo A."/>
            <person name="Riley R."/>
            <person name="Clum A."/>
            <person name="Nolan M."/>
            <person name="Lipzen A."/>
            <person name="Salamov A."/>
            <person name="Henrissat B."/>
            <person name="Wiebenga A."/>
            <person name="De Vries R.P."/>
            <person name="Grigoriev I.V."/>
            <person name="Mortensen U.H."/>
            <person name="Andersen M.R."/>
            <person name="Baker S.E."/>
        </authorList>
    </citation>
    <scope>NUCLEOTIDE SEQUENCE [LARGE SCALE GENOMIC DNA]</scope>
    <source>
        <strain evidence="16 17">CBS 117.55</strain>
    </source>
</reference>
<dbReference type="GO" id="GO:0005829">
    <property type="term" value="C:cytosol"/>
    <property type="evidence" value="ECO:0007669"/>
    <property type="project" value="TreeGrafter"/>
</dbReference>
<keyword evidence="9 10" id="KW-0376">Hydrogen peroxide</keyword>
<dbReference type="RefSeq" id="XP_025400342.1">
    <property type="nucleotide sequence ID" value="XM_025539344.1"/>
</dbReference>
<keyword evidence="14" id="KW-0732">Signal</keyword>
<comment type="cofactor">
    <cofactor evidence="1 10 11">
        <name>heme</name>
        <dbReference type="ChEBI" id="CHEBI:30413"/>
    </cofactor>
</comment>
<comment type="caution">
    <text evidence="16">The sequence shown here is derived from an EMBL/GenBank/DDBJ whole genome shotgun (WGS) entry which is preliminary data.</text>
</comment>
<evidence type="ECO:0000256" key="10">
    <source>
        <dbReference type="PIRNR" id="PIRNR038927"/>
    </source>
</evidence>
<gene>
    <name evidence="16" type="ORF">BO70DRAFT_290320</name>
</gene>
<dbReference type="InterPro" id="IPR010582">
    <property type="entry name" value="Catalase_immune_responsive"/>
</dbReference>
<comment type="catalytic activity">
    <reaction evidence="10 12">
        <text>2 H2O2 = O2 + 2 H2O</text>
        <dbReference type="Rhea" id="RHEA:20309"/>
        <dbReference type="ChEBI" id="CHEBI:15377"/>
        <dbReference type="ChEBI" id="CHEBI:15379"/>
        <dbReference type="ChEBI" id="CHEBI:16240"/>
        <dbReference type="EC" id="1.11.1.6"/>
    </reaction>
</comment>
<dbReference type="SMART" id="SM01060">
    <property type="entry name" value="Catalase"/>
    <property type="match status" value="1"/>
</dbReference>
<keyword evidence="8 10" id="KW-0408">Iron</keyword>
<dbReference type="Gene3D" id="1.20.1370.20">
    <property type="match status" value="1"/>
</dbReference>
<dbReference type="Gene3D" id="2.40.180.10">
    <property type="entry name" value="Catalase core domain"/>
    <property type="match status" value="1"/>
</dbReference>
<feature type="binding site" description="axial binding residue" evidence="11">
    <location>
        <position position="399"/>
    </location>
    <ligand>
        <name>heme</name>
        <dbReference type="ChEBI" id="CHEBI:30413"/>
    </ligand>
    <ligandPart>
        <name>Fe</name>
        <dbReference type="ChEBI" id="CHEBI:18248"/>
    </ligandPart>
</feature>
<keyword evidence="6 10" id="KW-0479">Metal-binding</keyword>
<feature type="domain" description="Catalase core" evidence="15">
    <location>
        <begin position="59"/>
        <end position="453"/>
    </location>
</feature>
<dbReference type="EMBL" id="MSFL01000009">
    <property type="protein sequence ID" value="PWY85000.1"/>
    <property type="molecule type" value="Genomic_DNA"/>
</dbReference>
<protein>
    <recommendedName>
        <fullName evidence="3 10">Catalase</fullName>
        <ecNumber evidence="3 10">1.11.1.6</ecNumber>
    </recommendedName>
</protein>
<dbReference type="GO" id="GO:0070301">
    <property type="term" value="P:cellular response to hydrogen peroxide"/>
    <property type="evidence" value="ECO:0007669"/>
    <property type="project" value="UniProtKB-ARBA"/>
</dbReference>
<keyword evidence="4 10" id="KW-0575">Peroxidase</keyword>
<evidence type="ECO:0000256" key="11">
    <source>
        <dbReference type="PIRSR" id="PIRSR038927-2"/>
    </source>
</evidence>
<dbReference type="FunFam" id="1.20.1370.20:FF:000001">
    <property type="entry name" value="Catalase HPII"/>
    <property type="match status" value="1"/>
</dbReference>
<evidence type="ECO:0000313" key="17">
    <source>
        <dbReference type="Proteomes" id="UP000247233"/>
    </source>
</evidence>
<dbReference type="PRINTS" id="PR00067">
    <property type="entry name" value="CATALASE"/>
</dbReference>
<comment type="function">
    <text evidence="13">Catalyzes the degradation of hydrogen peroxide (H(2)O(2)) generated by peroxisomal oxidases to water and oxygen, thereby protecting cells from the toxic effects of hydrogen peroxide.</text>
</comment>
<feature type="chain" id="PRO_5016441999" description="Catalase" evidence="14">
    <location>
        <begin position="17"/>
        <end position="743"/>
    </location>
</feature>
<dbReference type="PROSITE" id="PS00438">
    <property type="entry name" value="CATALASE_2"/>
    <property type="match status" value="1"/>
</dbReference>
<evidence type="ECO:0000256" key="14">
    <source>
        <dbReference type="SAM" id="SignalP"/>
    </source>
</evidence>
<dbReference type="GeneID" id="37061581"/>
<dbReference type="AlphaFoldDB" id="A0A317WLA6"/>
<dbReference type="PIRSF" id="PIRSF038927">
    <property type="entry name" value="Catalase_clade2"/>
    <property type="match status" value="1"/>
</dbReference>
<dbReference type="InterPro" id="IPR043156">
    <property type="entry name" value="Catalase_clade2_helical"/>
</dbReference>
<dbReference type="VEuPathDB" id="FungiDB:BO70DRAFT_290320"/>
<dbReference type="EC" id="1.11.1.6" evidence="3 10"/>
<dbReference type="GO" id="GO:0020037">
    <property type="term" value="F:heme binding"/>
    <property type="evidence" value="ECO:0007669"/>
    <property type="project" value="UniProtKB-UniRule"/>
</dbReference>
<evidence type="ECO:0000256" key="5">
    <source>
        <dbReference type="ARBA" id="ARBA00022617"/>
    </source>
</evidence>
<dbReference type="SUPFAM" id="SSF56634">
    <property type="entry name" value="Heme-dependent catalase-like"/>
    <property type="match status" value="1"/>
</dbReference>
<dbReference type="InterPro" id="IPR002226">
    <property type="entry name" value="Catalase_haem_BS"/>
</dbReference>
<dbReference type="PANTHER" id="PTHR42821:SF3">
    <property type="entry name" value="CATALASE B"/>
    <property type="match status" value="1"/>
</dbReference>
<name>A0A317WLA6_9EURO</name>
<feature type="signal peptide" evidence="14">
    <location>
        <begin position="1"/>
        <end position="16"/>
    </location>
</feature>
<dbReference type="InterPro" id="IPR020835">
    <property type="entry name" value="Catalase_sf"/>
</dbReference>
<proteinExistence type="inferred from homology"/>
<dbReference type="InterPro" id="IPR018028">
    <property type="entry name" value="Catalase"/>
</dbReference>
<dbReference type="GO" id="GO:0046872">
    <property type="term" value="F:metal ion binding"/>
    <property type="evidence" value="ECO:0007669"/>
    <property type="project" value="UniProtKB-KW"/>
</dbReference>
<evidence type="ECO:0000256" key="7">
    <source>
        <dbReference type="ARBA" id="ARBA00023002"/>
    </source>
</evidence>
<dbReference type="InterPro" id="IPR024708">
    <property type="entry name" value="Catalase_AS"/>
</dbReference>
<dbReference type="FunFam" id="2.40.180.10:FF:000003">
    <property type="entry name" value="Catalase"/>
    <property type="match status" value="1"/>
</dbReference>
<evidence type="ECO:0000259" key="15">
    <source>
        <dbReference type="SMART" id="SM01060"/>
    </source>
</evidence>
<dbReference type="GO" id="GO:0004096">
    <property type="term" value="F:catalase activity"/>
    <property type="evidence" value="ECO:0007669"/>
    <property type="project" value="UniProtKB-UniRule"/>
</dbReference>
<evidence type="ECO:0000256" key="9">
    <source>
        <dbReference type="ARBA" id="ARBA00023324"/>
    </source>
</evidence>
<sequence length="743" mass="81450">MRPLWLLPAVAGLAGAQCPFVSGEMSFTQQQDNPTDTIEVVEQPIDNTLYTNDTDTYMTTDWGTAISDQESLKGGVRGPTLLEDFIFRQKLLRFDHERIPERVVHARGAGAYGKFTSYGDWSNITAADFLSSAGKETPTFCRFSTVVGFRGSVDTARDVHGHACRFYTDEGNYDIVGINMAPFFIQDAIQFPDLVHAIKPMPNNEIPQAATAHTSAWDFFSQQSTALHTALWLMSGHGIPRSYRHMNGYGVHSFRFVAANGTSKVVRYRWRSLQGVASLVWDEAQAAAGKNSDFHRQDLYNAIENGRYPKYELGAQIMDESDMLRFGFDLLDPTKLVPEEIVPYTPLGVMELNANPTNYFAEVEQVGVPLTHPRFQPGHIVRGIDFTDDPLLQGRLFSYLDTQLNRHGGPNFEQMPVNRPRNGVHNHNRDGFGQQHIPTNNWAYTPNTMSTSPQQANQTTGNGFFTAPNRYIHGHLVRQSSPTFADHWSQPAMFWNSLIPAEQQFLVNAIVFENSKVSSPHVRQNVITQLNKVNHNLAARVATGLGLVAPAPDPTYYTTNKTANVGSFGRPLLSIEGLQVGFLASTSAPDSIAQGHVMASIFSAHGVDLNVVAEMYADGVNTTYALSDATTFDAVIVADGVQSLFAAPSWAANASSAPVAVLPFYPPARPAQILVDAFRYGKPVGAVGSGKGVLGAVGIAAERDGVYVQGKGNGSVMETESVAEGVVRGLFTFRFLDRFVVEE</sequence>
<evidence type="ECO:0000256" key="2">
    <source>
        <dbReference type="ARBA" id="ARBA00005329"/>
    </source>
</evidence>
<evidence type="ECO:0000256" key="3">
    <source>
        <dbReference type="ARBA" id="ARBA00012314"/>
    </source>
</evidence>
<evidence type="ECO:0000256" key="6">
    <source>
        <dbReference type="ARBA" id="ARBA00022723"/>
    </source>
</evidence>
<keyword evidence="5 10" id="KW-0349">Heme</keyword>